<keyword evidence="3" id="KW-1185">Reference proteome</keyword>
<dbReference type="EMBL" id="QGKV02000297">
    <property type="protein sequence ID" value="KAF3612003.1"/>
    <property type="molecule type" value="Genomic_DNA"/>
</dbReference>
<feature type="region of interest" description="Disordered" evidence="1">
    <location>
        <begin position="419"/>
        <end position="456"/>
    </location>
</feature>
<feature type="compositionally biased region" description="Basic and acidic residues" evidence="1">
    <location>
        <begin position="11"/>
        <end position="30"/>
    </location>
</feature>
<feature type="compositionally biased region" description="Basic and acidic residues" evidence="1">
    <location>
        <begin position="57"/>
        <end position="88"/>
    </location>
</feature>
<evidence type="ECO:0000313" key="3">
    <source>
        <dbReference type="Proteomes" id="UP000266723"/>
    </source>
</evidence>
<feature type="compositionally biased region" description="Basic and acidic residues" evidence="1">
    <location>
        <begin position="159"/>
        <end position="196"/>
    </location>
</feature>
<accession>A0ABQ7F9Y7</accession>
<organism evidence="2 3">
    <name type="scientific">Brassica cretica</name>
    <name type="common">Mustard</name>
    <dbReference type="NCBI Taxonomy" id="69181"/>
    <lineage>
        <taxon>Eukaryota</taxon>
        <taxon>Viridiplantae</taxon>
        <taxon>Streptophyta</taxon>
        <taxon>Embryophyta</taxon>
        <taxon>Tracheophyta</taxon>
        <taxon>Spermatophyta</taxon>
        <taxon>Magnoliopsida</taxon>
        <taxon>eudicotyledons</taxon>
        <taxon>Gunneridae</taxon>
        <taxon>Pentapetalae</taxon>
        <taxon>rosids</taxon>
        <taxon>malvids</taxon>
        <taxon>Brassicales</taxon>
        <taxon>Brassicaceae</taxon>
        <taxon>Brassiceae</taxon>
        <taxon>Brassica</taxon>
    </lineage>
</organism>
<protein>
    <submittedName>
        <fullName evidence="2">Uncharacterized protein</fullName>
    </submittedName>
</protein>
<sequence length="456" mass="51621">MDLPLTQPHGRRFDFETPSDRTTRADKDSSDQNPDETVPPGAQPTAENLPPPSGSKEGGDIERIDLDISDQSDHSDGGVDVHPRDEVLSQKYNPQKTSARKKNPRNDRNQFKDNFYCEFHQTRGHSTMNCKVLGARLAAKLFAGEISNVTVIKDLLLDSDRPPKTDKESPENDTRKNQSGEKHGRRQDDRGNDNNHRRVSMIIGGSQFYRDSISSIKAYGRKAETSSSWLGEDLQGEHNYAINSEQGKTSGNTWTRNQFKDNSYCEFHQTRGHSTMNCKVLGARLAAKLLAGEISKVTGIKDLLLDSDRLPKTDKESKLRQWIFLEKLRTIHDAFHKATDLHHDGRRDVSPLPEVQPAEDVREKEKPWNQFKDNSYCEFHQTRGHSTMNCKVLGARLAAKLLAGEISKVTCIKDLLLDSDLPPKTDKESHENDSRENQSGEKRGRRQDDRGNDINR</sequence>
<gene>
    <name evidence="2" type="ORF">DY000_02049067</name>
</gene>
<evidence type="ECO:0000256" key="1">
    <source>
        <dbReference type="SAM" id="MobiDB-lite"/>
    </source>
</evidence>
<comment type="caution">
    <text evidence="2">The sequence shown here is derived from an EMBL/GenBank/DDBJ whole genome shotgun (WGS) entry which is preliminary data.</text>
</comment>
<feature type="region of interest" description="Disordered" evidence="1">
    <location>
        <begin position="1"/>
        <end position="110"/>
    </location>
</feature>
<feature type="compositionally biased region" description="Basic and acidic residues" evidence="1">
    <location>
        <begin position="421"/>
        <end position="456"/>
    </location>
</feature>
<dbReference type="Proteomes" id="UP000266723">
    <property type="component" value="Unassembled WGS sequence"/>
</dbReference>
<proteinExistence type="predicted"/>
<name>A0ABQ7F9Y7_BRACR</name>
<reference evidence="2 3" key="1">
    <citation type="journal article" date="2020" name="BMC Genomics">
        <title>Intraspecific diversification of the crop wild relative Brassica cretica Lam. using demographic model selection.</title>
        <authorList>
            <person name="Kioukis A."/>
            <person name="Michalopoulou V.A."/>
            <person name="Briers L."/>
            <person name="Pirintsos S."/>
            <person name="Studholme D.J."/>
            <person name="Pavlidis P."/>
            <person name="Sarris P.F."/>
        </authorList>
    </citation>
    <scope>NUCLEOTIDE SEQUENCE [LARGE SCALE GENOMIC DNA]</scope>
    <source>
        <strain evidence="3">cv. PFS-1207/04</strain>
    </source>
</reference>
<feature type="region of interest" description="Disordered" evidence="1">
    <location>
        <begin position="159"/>
        <end position="201"/>
    </location>
</feature>
<feature type="region of interest" description="Disordered" evidence="1">
    <location>
        <begin position="342"/>
        <end position="367"/>
    </location>
</feature>
<evidence type="ECO:0000313" key="2">
    <source>
        <dbReference type="EMBL" id="KAF3612003.1"/>
    </source>
</evidence>